<organism evidence="1 2">
    <name type="scientific">Halobacillus aidingensis</name>
    <dbReference type="NCBI Taxonomy" id="240303"/>
    <lineage>
        <taxon>Bacteria</taxon>
        <taxon>Bacillati</taxon>
        <taxon>Bacillota</taxon>
        <taxon>Bacilli</taxon>
        <taxon>Bacillales</taxon>
        <taxon>Bacillaceae</taxon>
        <taxon>Halobacillus</taxon>
    </lineage>
</organism>
<name>A0A1H0MJX4_HALAD</name>
<reference evidence="2" key="1">
    <citation type="submission" date="2016-10" db="EMBL/GenBank/DDBJ databases">
        <authorList>
            <person name="Varghese N."/>
            <person name="Submissions S."/>
        </authorList>
    </citation>
    <scope>NUCLEOTIDE SEQUENCE [LARGE SCALE GENOMIC DNA]</scope>
    <source>
        <strain evidence="2">CGMCC 1.3703</strain>
    </source>
</reference>
<dbReference type="AlphaFoldDB" id="A0A1H0MJX4"/>
<accession>A0A1H0MJX4</accession>
<evidence type="ECO:0000313" key="2">
    <source>
        <dbReference type="Proteomes" id="UP000198860"/>
    </source>
</evidence>
<keyword evidence="2" id="KW-1185">Reference proteome</keyword>
<dbReference type="EMBL" id="FNIZ01000008">
    <property type="protein sequence ID" value="SDO80677.1"/>
    <property type="molecule type" value="Genomic_DNA"/>
</dbReference>
<dbReference type="Proteomes" id="UP000198860">
    <property type="component" value="Unassembled WGS sequence"/>
</dbReference>
<dbReference type="STRING" id="240303.SAMN05421677_10860"/>
<dbReference type="RefSeq" id="WP_279615123.1">
    <property type="nucleotide sequence ID" value="NZ_FNIZ01000008.1"/>
</dbReference>
<gene>
    <name evidence="1" type="ORF">SAMN05421677_10860</name>
</gene>
<proteinExistence type="predicted"/>
<evidence type="ECO:0000313" key="1">
    <source>
        <dbReference type="EMBL" id="SDO80677.1"/>
    </source>
</evidence>
<sequence>MKATDSCSEDEKKELKTRLFREILQELLIKESESDDSSSS</sequence>
<protein>
    <submittedName>
        <fullName evidence="1">Uncharacterized protein</fullName>
    </submittedName>
</protein>